<dbReference type="Proteomes" id="UP000236731">
    <property type="component" value="Unassembled WGS sequence"/>
</dbReference>
<reference evidence="3" key="1">
    <citation type="submission" date="2016-10" db="EMBL/GenBank/DDBJ databases">
        <authorList>
            <person name="Varghese N."/>
            <person name="Submissions S."/>
        </authorList>
    </citation>
    <scope>NUCLEOTIDE SEQUENCE [LARGE SCALE GENOMIC DNA]</scope>
    <source>
        <strain evidence="3">DSM 22361</strain>
    </source>
</reference>
<dbReference type="EMBL" id="FNUT01000003">
    <property type="protein sequence ID" value="SEF84551.1"/>
    <property type="molecule type" value="Genomic_DNA"/>
</dbReference>
<feature type="domain" description="Outer membrane protein beta-barrel" evidence="1">
    <location>
        <begin position="94"/>
        <end position="249"/>
    </location>
</feature>
<evidence type="ECO:0000259" key="1">
    <source>
        <dbReference type="Pfam" id="PF13568"/>
    </source>
</evidence>
<protein>
    <recommendedName>
        <fullName evidence="1">Outer membrane protein beta-barrel domain-containing protein</fullName>
    </recommendedName>
</protein>
<keyword evidence="3" id="KW-1185">Reference proteome</keyword>
<dbReference type="AlphaFoldDB" id="A0A1H5VCP3"/>
<accession>A0A1H5VCP3</accession>
<evidence type="ECO:0000313" key="3">
    <source>
        <dbReference type="Proteomes" id="UP000236731"/>
    </source>
</evidence>
<name>A0A1H5VCP3_9SPHI</name>
<dbReference type="Pfam" id="PF13568">
    <property type="entry name" value="OMP_b-brl_2"/>
    <property type="match status" value="1"/>
</dbReference>
<sequence>MAHINEIKRMRLFLTSLFALFIGISSSTAQVIYKKESKDSLGNTDIVSVGIGKGDSEMDNGEVIVYPRTYGGLTFTRIDWGFSRLMDDGSFTLSDENQFLSYKKASNFGFDIAQFGVRFTDNFKIYLSAGFEWNYWRLKQNVQLLEDVKPLTYAQLDEQAGYEKNILTSTYLRLPLSFELRSRQLQNGKRFKLAFGAMTGVLLKGTQRLKSDKNGKQKFKDGFNLQSFQYGPFLRVGYDNYGLFAKYYMNDMFQDSPQQEGVRNLTFGVTLGF</sequence>
<gene>
    <name evidence="2" type="ORF">SAMN05421877_10378</name>
</gene>
<dbReference type="InterPro" id="IPR025665">
    <property type="entry name" value="Beta-barrel_OMP_2"/>
</dbReference>
<evidence type="ECO:0000313" key="2">
    <source>
        <dbReference type="EMBL" id="SEF84551.1"/>
    </source>
</evidence>
<organism evidence="2 3">
    <name type="scientific">Sphingobacterium lactis</name>
    <dbReference type="NCBI Taxonomy" id="797291"/>
    <lineage>
        <taxon>Bacteria</taxon>
        <taxon>Pseudomonadati</taxon>
        <taxon>Bacteroidota</taxon>
        <taxon>Sphingobacteriia</taxon>
        <taxon>Sphingobacteriales</taxon>
        <taxon>Sphingobacteriaceae</taxon>
        <taxon>Sphingobacterium</taxon>
    </lineage>
</organism>
<proteinExistence type="predicted"/>